<evidence type="ECO:0000259" key="1">
    <source>
        <dbReference type="Pfam" id="PF13649"/>
    </source>
</evidence>
<dbReference type="InterPro" id="IPR029063">
    <property type="entry name" value="SAM-dependent_MTases_sf"/>
</dbReference>
<dbReference type="GO" id="GO:0061542">
    <property type="term" value="F:3-demethylubiquinol 3-O-methyltransferase activity"/>
    <property type="evidence" value="ECO:0007669"/>
    <property type="project" value="UniProtKB-EC"/>
</dbReference>
<accession>A0ABW0YYK7</accession>
<proteinExistence type="predicted"/>
<reference evidence="3" key="1">
    <citation type="journal article" date="2019" name="Int. J. Syst. Evol. Microbiol.">
        <title>The Global Catalogue of Microorganisms (GCM) 10K type strain sequencing project: providing services to taxonomists for standard genome sequencing and annotation.</title>
        <authorList>
            <consortium name="The Broad Institute Genomics Platform"/>
            <consortium name="The Broad Institute Genome Sequencing Center for Infectious Disease"/>
            <person name="Wu L."/>
            <person name="Ma J."/>
        </authorList>
    </citation>
    <scope>NUCLEOTIDE SEQUENCE [LARGE SCALE GENOMIC DNA]</scope>
    <source>
        <strain evidence="3">CGMCC 4.7304</strain>
    </source>
</reference>
<dbReference type="InterPro" id="IPR041698">
    <property type="entry name" value="Methyltransf_25"/>
</dbReference>
<comment type="caution">
    <text evidence="2">The sequence shown here is derived from an EMBL/GenBank/DDBJ whole genome shotgun (WGS) entry which is preliminary data.</text>
</comment>
<dbReference type="GO" id="GO:0032259">
    <property type="term" value="P:methylation"/>
    <property type="evidence" value="ECO:0007669"/>
    <property type="project" value="UniProtKB-KW"/>
</dbReference>
<dbReference type="Pfam" id="PF13649">
    <property type="entry name" value="Methyltransf_25"/>
    <property type="match status" value="1"/>
</dbReference>
<dbReference type="GO" id="GO:0102208">
    <property type="term" value="F:2-polyprenyl-6-hydroxyphenol methylase activity"/>
    <property type="evidence" value="ECO:0007669"/>
    <property type="project" value="UniProtKB-EC"/>
</dbReference>
<dbReference type="SUPFAM" id="SSF53335">
    <property type="entry name" value="S-adenosyl-L-methionine-dependent methyltransferases"/>
    <property type="match status" value="1"/>
</dbReference>
<dbReference type="EMBL" id="JBHSPB010000002">
    <property type="protein sequence ID" value="MFC5719485.1"/>
    <property type="molecule type" value="Genomic_DNA"/>
</dbReference>
<evidence type="ECO:0000313" key="2">
    <source>
        <dbReference type="EMBL" id="MFC5719485.1"/>
    </source>
</evidence>
<protein>
    <submittedName>
        <fullName evidence="2">Class I SAM-dependent methyltransferase</fullName>
        <ecNumber evidence="2">2.1.1.222</ecNumber>
        <ecNumber evidence="2">2.1.1.64</ecNumber>
    </submittedName>
</protein>
<gene>
    <name evidence="2" type="ORF">ACFP1Z_04700</name>
</gene>
<dbReference type="Proteomes" id="UP001596083">
    <property type="component" value="Unassembled WGS sequence"/>
</dbReference>
<dbReference type="Gene3D" id="3.40.50.150">
    <property type="entry name" value="Vaccinia Virus protein VP39"/>
    <property type="match status" value="1"/>
</dbReference>
<feature type="domain" description="Methyltransferase" evidence="1">
    <location>
        <begin position="71"/>
        <end position="169"/>
    </location>
</feature>
<keyword evidence="3" id="KW-1185">Reference proteome</keyword>
<evidence type="ECO:0000313" key="3">
    <source>
        <dbReference type="Proteomes" id="UP001596083"/>
    </source>
</evidence>
<sequence>MPALPTAAAPGLLAPDTVRLAGPAGPPWLPGLESVAPEDPEGPWLQAALLGPYSADILGHLAVARSTGGPVLDLGAGGGRLSVPFARHGFEVDAVDRDAPSLLRLEAWAARCGDAVRRCVTAVHTDLAALRLRRRYRFVLLAGAMVSAVPPRARAELLALLARHLHPQGALALDYAEHAPEQLAERPCRTWRFEVPRVDGVRETATARQVFDPVALTEHIAYRSQCLSADGSLRQTLLTTDKWIVEPGALRADLARAGLRVVSSARQRLDASTSGVLLVCRT</sequence>
<dbReference type="RefSeq" id="WP_390314574.1">
    <property type="nucleotide sequence ID" value="NZ_JBHSPB010000002.1"/>
</dbReference>
<keyword evidence="2" id="KW-0489">Methyltransferase</keyword>
<name>A0ABW0YYK7_9ACTN</name>
<keyword evidence="2" id="KW-0808">Transferase</keyword>
<dbReference type="EC" id="2.1.1.222" evidence="2"/>
<organism evidence="2 3">
    <name type="scientific">Streptomyces gamaensis</name>
    <dbReference type="NCBI Taxonomy" id="1763542"/>
    <lineage>
        <taxon>Bacteria</taxon>
        <taxon>Bacillati</taxon>
        <taxon>Actinomycetota</taxon>
        <taxon>Actinomycetes</taxon>
        <taxon>Kitasatosporales</taxon>
        <taxon>Streptomycetaceae</taxon>
        <taxon>Streptomyces</taxon>
    </lineage>
</organism>
<dbReference type="CDD" id="cd02440">
    <property type="entry name" value="AdoMet_MTases"/>
    <property type="match status" value="1"/>
</dbReference>
<dbReference type="EC" id="2.1.1.64" evidence="2"/>